<dbReference type="Proteomes" id="UP000218731">
    <property type="component" value="Chromosome 1"/>
</dbReference>
<keyword evidence="6 8" id="KW-1133">Transmembrane helix</keyword>
<keyword evidence="4 8" id="KW-0812">Transmembrane</keyword>
<protein>
    <submittedName>
        <fullName evidence="9">Zinc(II)-iron(II) family metal cation transporter permease</fullName>
    </submittedName>
</protein>
<feature type="transmembrane region" description="Helical" evidence="8">
    <location>
        <begin position="282"/>
        <end position="301"/>
    </location>
</feature>
<evidence type="ECO:0000256" key="2">
    <source>
        <dbReference type="ARBA" id="ARBA00006939"/>
    </source>
</evidence>
<evidence type="ECO:0000313" key="10">
    <source>
        <dbReference type="Proteomes" id="UP000218731"/>
    </source>
</evidence>
<dbReference type="PANTHER" id="PTHR11040:SF211">
    <property type="entry name" value="ZINC TRANSPORTER ZIP11"/>
    <property type="match status" value="1"/>
</dbReference>
<organism evidence="9 10">
    <name type="scientific">Pseudomonas putida</name>
    <name type="common">Arthrobacter siderocapsulatus</name>
    <dbReference type="NCBI Taxonomy" id="303"/>
    <lineage>
        <taxon>Bacteria</taxon>
        <taxon>Pseudomonadati</taxon>
        <taxon>Pseudomonadota</taxon>
        <taxon>Gammaproteobacteria</taxon>
        <taxon>Pseudomonadales</taxon>
        <taxon>Pseudomonadaceae</taxon>
        <taxon>Pseudomonas</taxon>
    </lineage>
</organism>
<comment type="subcellular location">
    <subcellularLocation>
        <location evidence="1">Cell membrane</location>
        <topology evidence="1">Multi-pass membrane protein</topology>
    </subcellularLocation>
</comment>
<dbReference type="InterPro" id="IPR003689">
    <property type="entry name" value="ZIP"/>
</dbReference>
<reference evidence="9 10" key="1">
    <citation type="submission" date="2015-11" db="EMBL/GenBank/DDBJ databases">
        <title>Complete genome sequencing of a biphenyl-degrading bacterium, Pseudomonas putida KF715 (=NBRC110667).</title>
        <authorList>
            <person name="Suenaga H."/>
            <person name="Fujihara N."/>
            <person name="Watanabe T."/>
            <person name="Hirose J."/>
            <person name="Kimura N."/>
            <person name="Yamazoe A."/>
            <person name="Hosoyama A."/>
            <person name="Shimodaira J."/>
            <person name="Furukawa K."/>
        </authorList>
    </citation>
    <scope>NUCLEOTIDE SEQUENCE [LARGE SCALE GENOMIC DNA]</scope>
    <source>
        <strain evidence="9 10">KF715</strain>
    </source>
</reference>
<keyword evidence="7 8" id="KW-0472">Membrane</keyword>
<evidence type="ECO:0000256" key="3">
    <source>
        <dbReference type="ARBA" id="ARBA00022475"/>
    </source>
</evidence>
<feature type="transmembrane region" description="Helical" evidence="8">
    <location>
        <begin position="222"/>
        <end position="244"/>
    </location>
</feature>
<dbReference type="Pfam" id="PF02535">
    <property type="entry name" value="Zip"/>
    <property type="match status" value="1"/>
</dbReference>
<dbReference type="AlphaFoldDB" id="A0A1L7N844"/>
<feature type="transmembrane region" description="Helical" evidence="8">
    <location>
        <begin position="116"/>
        <end position="136"/>
    </location>
</feature>
<evidence type="ECO:0000256" key="4">
    <source>
        <dbReference type="ARBA" id="ARBA00022692"/>
    </source>
</evidence>
<gene>
    <name evidence="9" type="ORF">KF715C_ch10620</name>
</gene>
<sequence length="302" mass="30710">MSRTGMRSEVMSVSSVRLFRLALGTLLLLTGTALLVARGLAWLDLEPRMLRALEGGALCALGTALGAVPVLVIRNMPVALADTLLGFGAGVMLAATAFSLIIPGLDAARSVGFSPWAAGGLISFGLLFGALCLFLVDLKVSGASPEALVGTGNQPVIAARIWLFVIAIVAHNIPEGMAIGVSAGGGMADADSLAMGIALQDVPEGLVIALVLAGAGMSRFNAFLIGAASGLVEPLAAVICAWLVNIAELLLPLGLACAAGAMLLVVTQEIIPESRSNGHHRLASLGLCIGFCLMMVMDTALS</sequence>
<accession>A0A1L7N844</accession>
<evidence type="ECO:0000256" key="7">
    <source>
        <dbReference type="ARBA" id="ARBA00023136"/>
    </source>
</evidence>
<proteinExistence type="inferred from homology"/>
<evidence type="ECO:0000256" key="8">
    <source>
        <dbReference type="SAM" id="Phobius"/>
    </source>
</evidence>
<evidence type="ECO:0000256" key="6">
    <source>
        <dbReference type="ARBA" id="ARBA00022989"/>
    </source>
</evidence>
<dbReference type="GO" id="GO:0005886">
    <property type="term" value="C:plasma membrane"/>
    <property type="evidence" value="ECO:0007669"/>
    <property type="project" value="UniProtKB-SubCell"/>
</dbReference>
<dbReference type="EMBL" id="AP015029">
    <property type="protein sequence ID" value="BAW21635.1"/>
    <property type="molecule type" value="Genomic_DNA"/>
</dbReference>
<dbReference type="GO" id="GO:0005385">
    <property type="term" value="F:zinc ion transmembrane transporter activity"/>
    <property type="evidence" value="ECO:0007669"/>
    <property type="project" value="TreeGrafter"/>
</dbReference>
<feature type="transmembrane region" description="Helical" evidence="8">
    <location>
        <begin position="250"/>
        <end position="270"/>
    </location>
</feature>
<feature type="transmembrane region" description="Helical" evidence="8">
    <location>
        <begin position="53"/>
        <end position="72"/>
    </location>
</feature>
<name>A0A1L7N844_PSEPU</name>
<feature type="transmembrane region" description="Helical" evidence="8">
    <location>
        <begin position="84"/>
        <end position="104"/>
    </location>
</feature>
<keyword evidence="3" id="KW-1003">Cell membrane</keyword>
<comment type="similarity">
    <text evidence="2">Belongs to the ZIP transporter (TC 2.A.5) family.</text>
</comment>
<feature type="transmembrane region" description="Helical" evidence="8">
    <location>
        <begin position="193"/>
        <end position="215"/>
    </location>
</feature>
<dbReference type="PANTHER" id="PTHR11040">
    <property type="entry name" value="ZINC/IRON TRANSPORTER"/>
    <property type="match status" value="1"/>
</dbReference>
<evidence type="ECO:0000256" key="5">
    <source>
        <dbReference type="ARBA" id="ARBA00022833"/>
    </source>
</evidence>
<evidence type="ECO:0000313" key="9">
    <source>
        <dbReference type="EMBL" id="BAW21635.1"/>
    </source>
</evidence>
<keyword evidence="5" id="KW-0862">Zinc</keyword>
<feature type="transmembrane region" description="Helical" evidence="8">
    <location>
        <begin position="157"/>
        <end position="173"/>
    </location>
</feature>
<evidence type="ECO:0000256" key="1">
    <source>
        <dbReference type="ARBA" id="ARBA00004651"/>
    </source>
</evidence>